<evidence type="ECO:0000256" key="1">
    <source>
        <dbReference type="SAM" id="Phobius"/>
    </source>
</evidence>
<feature type="transmembrane region" description="Helical" evidence="1">
    <location>
        <begin position="12"/>
        <end position="37"/>
    </location>
</feature>
<keyword evidence="1" id="KW-0472">Membrane</keyword>
<protein>
    <submittedName>
        <fullName evidence="2">Uncharacterized protein</fullName>
    </submittedName>
</protein>
<evidence type="ECO:0000313" key="2">
    <source>
        <dbReference type="EMBL" id="OGE57738.1"/>
    </source>
</evidence>
<accession>A0A1F5LX43</accession>
<dbReference type="PANTHER" id="PTHR11799:SF20">
    <property type="entry name" value="SMP-30_GLUCONOLACTONASE_LRE-LIKE REGION DOMAIN-CONTAINING PROTEIN"/>
    <property type="match status" value="1"/>
</dbReference>
<dbReference type="RefSeq" id="XP_022493161.1">
    <property type="nucleotide sequence ID" value="XM_022626748.1"/>
</dbReference>
<gene>
    <name evidence="2" type="ORF">PENARI_c001G07789</name>
</gene>
<dbReference type="Gene3D" id="2.120.10.30">
    <property type="entry name" value="TolB, C-terminal domain"/>
    <property type="match status" value="1"/>
</dbReference>
<keyword evidence="3" id="KW-1185">Reference proteome</keyword>
<name>A0A1F5LX43_PENAI</name>
<proteinExistence type="predicted"/>
<dbReference type="EMBL" id="LXJU01000001">
    <property type="protein sequence ID" value="OGE57738.1"/>
    <property type="molecule type" value="Genomic_DNA"/>
</dbReference>
<organism evidence="2 3">
    <name type="scientific">Penicillium arizonense</name>
    <dbReference type="NCBI Taxonomy" id="1835702"/>
    <lineage>
        <taxon>Eukaryota</taxon>
        <taxon>Fungi</taxon>
        <taxon>Dikarya</taxon>
        <taxon>Ascomycota</taxon>
        <taxon>Pezizomycotina</taxon>
        <taxon>Eurotiomycetes</taxon>
        <taxon>Eurotiomycetidae</taxon>
        <taxon>Eurotiales</taxon>
        <taxon>Aspergillaceae</taxon>
        <taxon>Penicillium</taxon>
    </lineage>
</organism>
<dbReference type="SUPFAM" id="SSF63829">
    <property type="entry name" value="Calcium-dependent phosphotriesterase"/>
    <property type="match status" value="1"/>
</dbReference>
<comment type="caution">
    <text evidence="2">The sequence shown here is derived from an EMBL/GenBank/DDBJ whole genome shotgun (WGS) entry which is preliminary data.</text>
</comment>
<dbReference type="Proteomes" id="UP000177622">
    <property type="component" value="Unassembled WGS sequence"/>
</dbReference>
<keyword evidence="1" id="KW-0812">Transmembrane</keyword>
<dbReference type="PANTHER" id="PTHR11799">
    <property type="entry name" value="PARAOXONASE"/>
    <property type="match status" value="1"/>
</dbReference>
<evidence type="ECO:0000313" key="3">
    <source>
        <dbReference type="Proteomes" id="UP000177622"/>
    </source>
</evidence>
<dbReference type="OrthoDB" id="5307922at2759"/>
<keyword evidence="1" id="KW-1133">Transmembrane helix</keyword>
<sequence length="573" mass="62276">MVGILGPRALSWALVVLATGVVYTTYIHNIIFLTIGIGREIQPIEDFPWICTRVQHSLLEGCEDLWLDDQERKLYAACTSLDSRQAWSPAGDKYNISARSRTDHIAVLDIDQPGLDGLYGLRQLQIGGYHDDLDLHGFDVRNIEGRLRFWLINHRPPVDPVTGEFLDASTVGANSTVEIFDLDETSETLEHVKTVASEAIITPNGVAVEEDGLGFVITNDHNTKTGASRGLEILIGGGSLAYCRSDTGKCHIAADKGFSMANGIAHDKNGHFYVAHSVTGLITVHKLVNNQLIQVDSIHTGYPMDNLWLDADGNLIAAAFPDFIAFAKSTMDPYNVVAPATVLSINGIANQLKTLGKNFKVSKLVEDRDAKSLPSSTVAVHDVKGHKLFLAGVFSPFITICEQLPHGLRLSGELAYIATKHLTNKALAKANPYAFDQSGRIKSAATRIPEDPAPLARAHGLPLIIVNKDSVPLTRRPFALHSAALKSKSDKNLKGAASAFTIGTILHPGGMPLIIAMSPDTNPFRAAGEFTLWVKPSFSDWTVDAVLDELGKVGNMRQNDILGTFAYFKQTED</sequence>
<dbReference type="InterPro" id="IPR051288">
    <property type="entry name" value="Serum_paraoxonase/arylesterase"/>
</dbReference>
<dbReference type="InterPro" id="IPR011042">
    <property type="entry name" value="6-blade_b-propeller_TolB-like"/>
</dbReference>
<reference evidence="2 3" key="1">
    <citation type="journal article" date="2016" name="Sci. Rep.">
        <title>Penicillium arizonense, a new, genome sequenced fungal species, reveals a high chemical diversity in secreted metabolites.</title>
        <authorList>
            <person name="Grijseels S."/>
            <person name="Nielsen J.C."/>
            <person name="Randelovic M."/>
            <person name="Nielsen J."/>
            <person name="Nielsen K.F."/>
            <person name="Workman M."/>
            <person name="Frisvad J.C."/>
        </authorList>
    </citation>
    <scope>NUCLEOTIDE SEQUENCE [LARGE SCALE GENOMIC DNA]</scope>
    <source>
        <strain evidence="2 3">CBS 141311</strain>
    </source>
</reference>
<dbReference type="GeneID" id="34571482"/>
<dbReference type="AlphaFoldDB" id="A0A1F5LX43"/>